<feature type="signal peptide" evidence="12">
    <location>
        <begin position="1"/>
        <end position="22"/>
    </location>
</feature>
<dbReference type="InterPro" id="IPR013783">
    <property type="entry name" value="Ig-like_fold"/>
</dbReference>
<evidence type="ECO:0000259" key="14">
    <source>
        <dbReference type="Pfam" id="PF16403"/>
    </source>
</evidence>
<evidence type="ECO:0000256" key="2">
    <source>
        <dbReference type="ARBA" id="ARBA00012513"/>
    </source>
</evidence>
<dbReference type="PANTHER" id="PTHR47460">
    <property type="entry name" value="SERINE/THREONINE-PROTEIN KINASE-LIKE PROTEIN ACR4"/>
    <property type="match status" value="1"/>
</dbReference>
<keyword evidence="3" id="KW-0812">Transmembrane</keyword>
<evidence type="ECO:0000256" key="7">
    <source>
        <dbReference type="ARBA" id="ARBA00023157"/>
    </source>
</evidence>
<dbReference type="InterPro" id="IPR009091">
    <property type="entry name" value="RCC1/BLIP-II"/>
</dbReference>
<comment type="caution">
    <text evidence="15">The sequence shown here is derived from an EMBL/GenBank/DDBJ whole genome shotgun (WGS) entry which is preliminary data.</text>
</comment>
<dbReference type="InterPro" id="IPR032179">
    <property type="entry name" value="Cry22Aa_Ig-like"/>
</dbReference>
<sequence>MLLHVRWHGFVLVVVRAGLVQILSIDPQNTNSCPADWQLTTEGSGNQVCVRSGFPSSSVLIDSYAAMVAENNIKGRRIFDRITGTGQIYQKGSTDAFETGTRDVSSIDSSDYVDGMSITMGTPRSHIFTLALGTSYDTALGTAGMCPCGSGTQSLQCGGDAVPAFLAGQEVICDSGTLGSASLAWGSRVVSINFDVSLSVTSESFEVRLMCDSVSSNEDVGILELFLNVDEIEDTTAPVLSLLGATTLKAEIGKPFVDPWATCVDDLDGDLTTNITVAGWVNTSRFGSTLLVYSCEDSRENSANVSRLVLVVDSGLPSIELVGEARLCLEDGVNYIERGAICEDEVDGKSPAKISGSVDVDVLGDHYVDYFCVDSVGNNFTVQRRVTVISSEMPGDLHMASFSATVRGSTVSSAPQVHLADVDPRSDFSFNWSDAVVAGTEGCRFISISTGSTFVRRYEGVEVLNQWNLLDGEQLSLPQGSNTVLEAGLQDQTTYEFSFDEHLLISSGRTGGSAEQRLLISTGDYTGPRVVRSAPRAFQSAWPLSESLSITFDEPIWASGNSSRMRISEEETLEEVPCDGSTSPRGFWISVAGSELKLEMVATWRACVEVQVSVDAGCLVDASANPSEPLQLIFLSSCVLTVSPDRDQTGVAINSPVLFSFAEPIEFQENGTGIAVEIVGEREEIYGLQDWPLVYILGSTLTLDLACVTKYCRIFSALPNATLRDFSSLGFCSNLPPQECKGKLHRVSLRDGLLLRNGSWPPNVNATWGSHDVPAQFIEDPYYFTLEPADYTAPTLLVMDVSVTATGVDVRVQIDEDGSVVCAALSDVTGACTADIELLQEYSNSSCNVTRSDCIHCDPPSFGCITRSSMWVDDGCSGRFWLEGAEVDCQSSELDTTIHDAAFASVLSVGHRHACALRKEDRAAVCWGKADYIDPVTFSAPAGSFKSIAAGYVHTCAVDEATELITCWGSDLHGETAGPGGISTFDYVTSGYQFSCALRSSDHKAECWGLDDSGQASPPDVAFLTISAGYRHVCGIQLADYQILCWGLNDVGQCSPPSGEFLSQSDRGEPLPHGSLSSGWAHGCAVRKSDQGISCWGDNSNGQTDAPQDARFIQVSAGHYHTCGLHQVLAGQGPGLVKNGTVRCWGLDTFGQSSPYSATSTPSVGFGGIALDDDYSCGLCFDGVAYCWGKDDFGQASPPTDSFSIFGLPDEFENVTCQSDSAASSQRIKGISGARDASASASLVYESTVGYAEAFLTLTGLSEGSTYGIYCTVEDDEVPVPNVLSNSVIAAVGREVTMPDRTAPQWVAVRSVAPAHRGAVWLTVASDEPVKAYCVARRDGEAPPTRSEILKSSSLGYGVLNLTNSILLENLALDTSYDAYCTVRDLAGNWAADQVLAESKFDFHVARDLVPPQLLSTEPSSGSTVVCEADGFEAGCKTTLKLIFDEDLHRGVGNLTAVCLNNPGICLDLDLPMETETSTHGSSSILFNELTVHFTTPLTDASNFKVVIDSGALRDMSGNPVSLDETCVDWIPATAKDALPDACLGTFAFWTPS</sequence>
<keyword evidence="9" id="KW-0325">Glycoprotein</keyword>
<evidence type="ECO:0000256" key="9">
    <source>
        <dbReference type="ARBA" id="ARBA00023180"/>
    </source>
</evidence>
<dbReference type="EMBL" id="CAXAMN010005557">
    <property type="protein sequence ID" value="CAK9014234.1"/>
    <property type="molecule type" value="Genomic_DNA"/>
</dbReference>
<comment type="subcellular location">
    <subcellularLocation>
        <location evidence="1">Membrane</location>
        <topology evidence="1">Single-pass type I membrane protein</topology>
    </subcellularLocation>
</comment>
<reference evidence="15 16" key="1">
    <citation type="submission" date="2024-02" db="EMBL/GenBank/DDBJ databases">
        <authorList>
            <person name="Chen Y."/>
            <person name="Shah S."/>
            <person name="Dougan E. K."/>
            <person name="Thang M."/>
            <person name="Chan C."/>
        </authorList>
    </citation>
    <scope>NUCLEOTIDE SEQUENCE [LARGE SCALE GENOMIC DNA]</scope>
</reference>
<dbReference type="SUPFAM" id="SSF50985">
    <property type="entry name" value="RCC1/BLIP-II"/>
    <property type="match status" value="2"/>
</dbReference>
<dbReference type="EC" id="2.7.11.1" evidence="2"/>
<evidence type="ECO:0000256" key="1">
    <source>
        <dbReference type="ARBA" id="ARBA00004479"/>
    </source>
</evidence>
<feature type="domain" description="Pesticidal crystal protein Cry22Aa Ig-like" evidence="14">
    <location>
        <begin position="319"/>
        <end position="388"/>
    </location>
</feature>
<evidence type="ECO:0000256" key="6">
    <source>
        <dbReference type="ARBA" id="ARBA00023136"/>
    </source>
</evidence>
<evidence type="ECO:0000256" key="12">
    <source>
        <dbReference type="SAM" id="SignalP"/>
    </source>
</evidence>
<gene>
    <name evidence="15" type="ORF">CCMP2556_LOCUS11589</name>
</gene>
<feature type="domain" description="SbsA Ig-like" evidence="13">
    <location>
        <begin position="524"/>
        <end position="626"/>
    </location>
</feature>
<feature type="chain" id="PRO_5046255655" description="non-specific serine/threonine protein kinase" evidence="12">
    <location>
        <begin position="23"/>
        <end position="1553"/>
    </location>
</feature>
<evidence type="ECO:0000259" key="13">
    <source>
        <dbReference type="Pfam" id="PF13205"/>
    </source>
</evidence>
<keyword evidence="5" id="KW-1133">Transmembrane helix</keyword>
<evidence type="ECO:0000256" key="5">
    <source>
        <dbReference type="ARBA" id="ARBA00022989"/>
    </source>
</evidence>
<keyword evidence="16" id="KW-1185">Reference proteome</keyword>
<feature type="domain" description="Pesticidal crystal protein Cry22Aa Ig-like" evidence="14">
    <location>
        <begin position="241"/>
        <end position="311"/>
    </location>
</feature>
<evidence type="ECO:0000256" key="11">
    <source>
        <dbReference type="ARBA" id="ARBA00048679"/>
    </source>
</evidence>
<dbReference type="PANTHER" id="PTHR47460:SF1">
    <property type="entry name" value="SERINE_THREONINE-PROTEIN KINASE-LIKE PROTEIN ACR4"/>
    <property type="match status" value="1"/>
</dbReference>
<evidence type="ECO:0000256" key="10">
    <source>
        <dbReference type="ARBA" id="ARBA00047899"/>
    </source>
</evidence>
<keyword evidence="7" id="KW-1015">Disulfide bond</keyword>
<dbReference type="Gene3D" id="2.60.40.10">
    <property type="entry name" value="Immunoglobulins"/>
    <property type="match status" value="2"/>
</dbReference>
<evidence type="ECO:0000256" key="8">
    <source>
        <dbReference type="ARBA" id="ARBA00023170"/>
    </source>
</evidence>
<dbReference type="Pfam" id="PF13205">
    <property type="entry name" value="Big_5"/>
    <property type="match status" value="1"/>
</dbReference>
<evidence type="ECO:0000313" key="15">
    <source>
        <dbReference type="EMBL" id="CAK9014234.1"/>
    </source>
</evidence>
<proteinExistence type="predicted"/>
<name>A0ABP0JIJ4_9DINO</name>
<comment type="catalytic activity">
    <reaction evidence="10">
        <text>L-threonyl-[protein] + ATP = O-phospho-L-threonyl-[protein] + ADP + H(+)</text>
        <dbReference type="Rhea" id="RHEA:46608"/>
        <dbReference type="Rhea" id="RHEA-COMP:11060"/>
        <dbReference type="Rhea" id="RHEA-COMP:11605"/>
        <dbReference type="ChEBI" id="CHEBI:15378"/>
        <dbReference type="ChEBI" id="CHEBI:30013"/>
        <dbReference type="ChEBI" id="CHEBI:30616"/>
        <dbReference type="ChEBI" id="CHEBI:61977"/>
        <dbReference type="ChEBI" id="CHEBI:456216"/>
        <dbReference type="EC" id="2.7.11.1"/>
    </reaction>
</comment>
<evidence type="ECO:0000256" key="4">
    <source>
        <dbReference type="ARBA" id="ARBA00022729"/>
    </source>
</evidence>
<keyword evidence="4 12" id="KW-0732">Signal</keyword>
<evidence type="ECO:0000313" key="16">
    <source>
        <dbReference type="Proteomes" id="UP001642484"/>
    </source>
</evidence>
<comment type="catalytic activity">
    <reaction evidence="11">
        <text>L-seryl-[protein] + ATP = O-phospho-L-seryl-[protein] + ADP + H(+)</text>
        <dbReference type="Rhea" id="RHEA:17989"/>
        <dbReference type="Rhea" id="RHEA-COMP:9863"/>
        <dbReference type="Rhea" id="RHEA-COMP:11604"/>
        <dbReference type="ChEBI" id="CHEBI:15378"/>
        <dbReference type="ChEBI" id="CHEBI:29999"/>
        <dbReference type="ChEBI" id="CHEBI:30616"/>
        <dbReference type="ChEBI" id="CHEBI:83421"/>
        <dbReference type="ChEBI" id="CHEBI:456216"/>
        <dbReference type="EC" id="2.7.11.1"/>
    </reaction>
</comment>
<accession>A0ABP0JIJ4</accession>
<keyword evidence="8" id="KW-0675">Receptor</keyword>
<organism evidence="15 16">
    <name type="scientific">Durusdinium trenchii</name>
    <dbReference type="NCBI Taxonomy" id="1381693"/>
    <lineage>
        <taxon>Eukaryota</taxon>
        <taxon>Sar</taxon>
        <taxon>Alveolata</taxon>
        <taxon>Dinophyceae</taxon>
        <taxon>Suessiales</taxon>
        <taxon>Symbiodiniaceae</taxon>
        <taxon>Durusdinium</taxon>
    </lineage>
</organism>
<dbReference type="InterPro" id="IPR032812">
    <property type="entry name" value="SbsA_Ig"/>
</dbReference>
<dbReference type="Gene3D" id="2.130.10.30">
    <property type="entry name" value="Regulator of chromosome condensation 1/beta-lactamase-inhibitor protein II"/>
    <property type="match status" value="2"/>
</dbReference>
<keyword evidence="6" id="KW-0472">Membrane</keyword>
<dbReference type="Proteomes" id="UP001642484">
    <property type="component" value="Unassembled WGS sequence"/>
</dbReference>
<evidence type="ECO:0000256" key="3">
    <source>
        <dbReference type="ARBA" id="ARBA00022692"/>
    </source>
</evidence>
<dbReference type="Pfam" id="PF16403">
    <property type="entry name" value="Bact_surface_Ig-like"/>
    <property type="match status" value="2"/>
</dbReference>
<protein>
    <recommendedName>
        <fullName evidence="2">non-specific serine/threonine protein kinase</fullName>
        <ecNumber evidence="2">2.7.11.1</ecNumber>
    </recommendedName>
</protein>